<reference evidence="9" key="1">
    <citation type="submission" date="2021-01" db="EMBL/GenBank/DDBJ databases">
        <authorList>
            <person name="Corre E."/>
            <person name="Pelletier E."/>
            <person name="Niang G."/>
            <person name="Scheremetjew M."/>
            <person name="Finn R."/>
            <person name="Kale V."/>
            <person name="Holt S."/>
            <person name="Cochrane G."/>
            <person name="Meng A."/>
            <person name="Brown T."/>
            <person name="Cohen L."/>
        </authorList>
    </citation>
    <scope>NUCLEOTIDE SEQUENCE</scope>
    <source>
        <strain evidence="9">SAG 63-3</strain>
    </source>
</reference>
<dbReference type="GO" id="GO:0004190">
    <property type="term" value="F:aspartic-type endopeptidase activity"/>
    <property type="evidence" value="ECO:0007669"/>
    <property type="project" value="UniProtKB-KW"/>
</dbReference>
<dbReference type="InterPro" id="IPR011001">
    <property type="entry name" value="Saposin-like"/>
</dbReference>
<dbReference type="InterPro" id="IPR001969">
    <property type="entry name" value="Aspartic_peptidase_AS"/>
</dbReference>
<evidence type="ECO:0000259" key="8">
    <source>
        <dbReference type="PROSITE" id="PS51767"/>
    </source>
</evidence>
<evidence type="ECO:0000256" key="7">
    <source>
        <dbReference type="RuleBase" id="RU000454"/>
    </source>
</evidence>
<evidence type="ECO:0000256" key="6">
    <source>
        <dbReference type="PIRSR" id="PIRSR601461-2"/>
    </source>
</evidence>
<keyword evidence="6" id="KW-1015">Disulfide bond</keyword>
<name>A0A7S0V4E9_9CHLO</name>
<dbReference type="InterPro" id="IPR008138">
    <property type="entry name" value="SapB_2"/>
</dbReference>
<comment type="similarity">
    <text evidence="1 7">Belongs to the peptidase A1 family.</text>
</comment>
<dbReference type="InterPro" id="IPR033121">
    <property type="entry name" value="PEPTIDASE_A1"/>
</dbReference>
<dbReference type="PANTHER" id="PTHR47966">
    <property type="entry name" value="BETA-SITE APP-CLEAVING ENZYME, ISOFORM A-RELATED"/>
    <property type="match status" value="1"/>
</dbReference>
<proteinExistence type="inferred from homology"/>
<keyword evidence="2 7" id="KW-0645">Protease</keyword>
<dbReference type="Pfam" id="PF00026">
    <property type="entry name" value="Asp"/>
    <property type="match status" value="2"/>
</dbReference>
<dbReference type="Gene3D" id="2.40.70.10">
    <property type="entry name" value="Acid Proteases"/>
    <property type="match status" value="3"/>
</dbReference>
<evidence type="ECO:0000256" key="1">
    <source>
        <dbReference type="ARBA" id="ARBA00007447"/>
    </source>
</evidence>
<evidence type="ECO:0000256" key="2">
    <source>
        <dbReference type="ARBA" id="ARBA00022670"/>
    </source>
</evidence>
<dbReference type="GO" id="GO:0006508">
    <property type="term" value="P:proteolysis"/>
    <property type="evidence" value="ECO:0007669"/>
    <property type="project" value="UniProtKB-KW"/>
</dbReference>
<evidence type="ECO:0000256" key="5">
    <source>
        <dbReference type="PIRSR" id="PIRSR601461-1"/>
    </source>
</evidence>
<dbReference type="AlphaFoldDB" id="A0A7S0V4E9"/>
<feature type="active site" evidence="5">
    <location>
        <position position="86"/>
    </location>
</feature>
<dbReference type="FunFam" id="2.40.70.10:FF:000115">
    <property type="entry name" value="Lysosomal aspartic protease"/>
    <property type="match status" value="1"/>
</dbReference>
<dbReference type="InterPro" id="IPR021109">
    <property type="entry name" value="Peptidase_aspartic_dom_sf"/>
</dbReference>
<dbReference type="SUPFAM" id="SSF50630">
    <property type="entry name" value="Acid proteases"/>
    <property type="match status" value="1"/>
</dbReference>
<dbReference type="InterPro" id="IPR001461">
    <property type="entry name" value="Aspartic_peptidase_A1"/>
</dbReference>
<dbReference type="PANTHER" id="PTHR47966:SF51">
    <property type="entry name" value="BETA-SITE APP-CLEAVING ENZYME, ISOFORM A-RELATED"/>
    <property type="match status" value="1"/>
</dbReference>
<keyword evidence="4 7" id="KW-0378">Hydrolase</keyword>
<feature type="domain" description="Peptidase A1" evidence="8">
    <location>
        <begin position="68"/>
        <end position="810"/>
    </location>
</feature>
<gene>
    <name evidence="9" type="ORF">PPAR00522_LOCUS14634</name>
</gene>
<dbReference type="SUPFAM" id="SSF47862">
    <property type="entry name" value="Saposin"/>
    <property type="match status" value="1"/>
</dbReference>
<dbReference type="EMBL" id="HBFM01022513">
    <property type="protein sequence ID" value="CAD8780022.1"/>
    <property type="molecule type" value="Transcribed_RNA"/>
</dbReference>
<dbReference type="PROSITE" id="PS51767">
    <property type="entry name" value="PEPTIDASE_A1"/>
    <property type="match status" value="1"/>
</dbReference>
<feature type="active site" evidence="5">
    <location>
        <position position="277"/>
    </location>
</feature>
<dbReference type="Pfam" id="PF03489">
    <property type="entry name" value="SapB_2"/>
    <property type="match status" value="1"/>
</dbReference>
<sequence>MKRKYSYSVFYLIVLAYFFSVCIASQAGLQRIKLVKRSHVTEVQSRPYLQSLNKGGDIDLINFLDAQYFGEISLGTPPQPFLVVFDTGSSNLWIPSKKCSFTNIACYLHNKYDSSKSSTYKANGTSFKIQYGTGRLDGFISGDILDFGGVRICNQQFAEAIHEPGLTFVAAKFDGILGMGWPAISIDGVVPPFTHMVDDSLIESPVFSFWLNRNTSEGQVIGGELVLGGFDESHFLGKHTWVPVTRKGYWQFDMDGVAITQSPTQSKNLFGGPAIADTGTSLIAGPSASILEINKFLNAHSAVAEQCSSMFRQLLPSLISMLKTVPPHKICHLLKLCDKSSSYLKRFRSRKDRTEFMYPSKMKGFNNIHSQMTRPLNTREAIHDFVDDFRKETLRSTNPDNLIQISNKSPTAEDDLPSTLGVIKKTMEKHINVEGYNTLKQTVDNASPRFNEPSIADVSYEEAPQIAIAVSSALASIADSIVTFFHRGYNFALNVSKAVMPTIAMKRRALLSDGFMSFPLQFNTITRFIVSSMAANDPISVMDGMYDSQDQKEMTSNTNIFVEAATSDDVSPIIDVKDNHGDDVILGVASQLHIVDGENSLQISEVQVTTRGKDRDNIYFSHFSSSILTLGKQSEVLEDGKQFEKSSSMNGFKAFENLNSAQSAPDIQNDAVSKSNDTMCEFCELTIKYLIAALQDPTTDEELAEAVGYLCDAMFGNGGPFVVDCNSMDSLPNITFSIGGRDFALTPRDYILKISLKDSSSNVLRDANVEQCVSGFIAMDLPGGMWILGDTFIGAYHTIFDYGKARVGFATSASIVPPANI</sequence>
<dbReference type="PROSITE" id="PS00141">
    <property type="entry name" value="ASP_PROTEASE"/>
    <property type="match status" value="2"/>
</dbReference>
<keyword evidence="3 7" id="KW-0064">Aspartyl protease</keyword>
<evidence type="ECO:0000256" key="4">
    <source>
        <dbReference type="ARBA" id="ARBA00022801"/>
    </source>
</evidence>
<dbReference type="Gene3D" id="1.10.225.10">
    <property type="entry name" value="Saposin-like"/>
    <property type="match status" value="1"/>
</dbReference>
<feature type="disulfide bond" evidence="6">
    <location>
        <begin position="99"/>
        <end position="106"/>
    </location>
</feature>
<evidence type="ECO:0000256" key="3">
    <source>
        <dbReference type="ARBA" id="ARBA00022750"/>
    </source>
</evidence>
<organism evidence="9">
    <name type="scientific">Polytomella parva</name>
    <dbReference type="NCBI Taxonomy" id="51329"/>
    <lineage>
        <taxon>Eukaryota</taxon>
        <taxon>Viridiplantae</taxon>
        <taxon>Chlorophyta</taxon>
        <taxon>core chlorophytes</taxon>
        <taxon>Chlorophyceae</taxon>
        <taxon>CS clade</taxon>
        <taxon>Chlamydomonadales</taxon>
        <taxon>Chlamydomonadaceae</taxon>
        <taxon>Polytomella</taxon>
    </lineage>
</organism>
<dbReference type="PRINTS" id="PR00792">
    <property type="entry name" value="PEPSIN"/>
</dbReference>
<evidence type="ECO:0000313" key="9">
    <source>
        <dbReference type="EMBL" id="CAD8780022.1"/>
    </source>
</evidence>
<accession>A0A7S0V4E9</accession>
<protein>
    <recommendedName>
        <fullName evidence="8">Peptidase A1 domain-containing protein</fullName>
    </recommendedName>
</protein>